<evidence type="ECO:0000313" key="1">
    <source>
        <dbReference type="EMBL" id="SLM48466.1"/>
    </source>
</evidence>
<evidence type="ECO:0000313" key="2">
    <source>
        <dbReference type="Proteomes" id="UP000192042"/>
    </source>
</evidence>
<dbReference type="AlphaFoldDB" id="A0A1W1I629"/>
<reference evidence="1 2" key="1">
    <citation type="submission" date="2017-03" db="EMBL/GenBank/DDBJ databases">
        <authorList>
            <person name="Afonso C.L."/>
            <person name="Miller P.J."/>
            <person name="Scott M.A."/>
            <person name="Spackman E."/>
            <person name="Goraichik I."/>
            <person name="Dimitrov K.M."/>
            <person name="Suarez D.L."/>
            <person name="Swayne D.E."/>
        </authorList>
    </citation>
    <scope>NUCLEOTIDE SEQUENCE [LARGE SCALE GENOMIC DNA]</scope>
    <source>
        <strain evidence="1">Genome sequencing of Nitrospira japonica strain NJ11</strain>
    </source>
</reference>
<gene>
    <name evidence="1" type="ORF">NSJP_2294</name>
</gene>
<dbReference type="Proteomes" id="UP000192042">
    <property type="component" value="Chromosome I"/>
</dbReference>
<proteinExistence type="predicted"/>
<dbReference type="STRING" id="1325564.NSJP_2294"/>
<accession>A0A1W1I629</accession>
<organism evidence="1 2">
    <name type="scientific">Nitrospira japonica</name>
    <dbReference type="NCBI Taxonomy" id="1325564"/>
    <lineage>
        <taxon>Bacteria</taxon>
        <taxon>Pseudomonadati</taxon>
        <taxon>Nitrospirota</taxon>
        <taxon>Nitrospiria</taxon>
        <taxon>Nitrospirales</taxon>
        <taxon>Nitrospiraceae</taxon>
        <taxon>Nitrospira</taxon>
    </lineage>
</organism>
<sequence length="177" mass="20456">MGFSLHNLEMGISMYKSYLLLVLTLMLWSIPSESLALRSAMTGVNFDDVELTLLVPPAYYEQLYDRAIEAFAKAGLRPKREIDRTILQEGKGYILFIELWAKSIETCPGHYRYEQTAELQEWVYFDRIGERLLMSSPMGSDNSLVVTAKPDLTRLQRDLDDLLAVIIQHYRVVNMER</sequence>
<keyword evidence="2" id="KW-1185">Reference proteome</keyword>
<dbReference type="EMBL" id="LT828648">
    <property type="protein sequence ID" value="SLM48466.1"/>
    <property type="molecule type" value="Genomic_DNA"/>
</dbReference>
<dbReference type="KEGG" id="nja:NSJP_2294"/>
<name>A0A1W1I629_9BACT</name>
<protein>
    <submittedName>
        <fullName evidence="1">Uncharacterized protein</fullName>
    </submittedName>
</protein>